<dbReference type="RefSeq" id="WP_192377006.1">
    <property type="nucleotide sequence ID" value="NZ_CAJHIV010000001.1"/>
</dbReference>
<reference evidence="1 2" key="1">
    <citation type="submission" date="2020-09" db="EMBL/GenBank/DDBJ databases">
        <title>Methylomonas albis sp. nov. and Methylomonas fluvii sp. nov.: Two cold-adapted methanotrophs from the River Elbe and an amended description of Methylovulum psychrotolerans strain Eb1.</title>
        <authorList>
            <person name="Bussmann I.K."/>
            <person name="Klings K.-W."/>
            <person name="Warnstedt J."/>
            <person name="Hoppert M."/>
            <person name="Saborowski A."/>
            <person name="Horn F."/>
            <person name="Liebner S."/>
        </authorList>
    </citation>
    <scope>NUCLEOTIDE SEQUENCE [LARGE SCALE GENOMIC DNA]</scope>
    <source>
        <strain evidence="1 2">EbA</strain>
    </source>
</reference>
<evidence type="ECO:0000313" key="2">
    <source>
        <dbReference type="Proteomes" id="UP000652176"/>
    </source>
</evidence>
<sequence>MNLKPIRLKIFILIVSGIGLPVSSHAETRPSLAGLQSQINALQAQITQADNACSCWTPQELSDLLTKAEWFPSVMTENGSTTTPSPFQCTKNYSSKISSGEHLKSISASIVYPVPMGQPNIHTGVSVGVSALEGGVAECTKTVNGITYVNGIKINQGDNAHPSILDQTEIQQCYAQIMAVGKTLPDCDFNPITIP</sequence>
<organism evidence="1 2">
    <name type="scientific">Methylomonas albis</name>
    <dbReference type="NCBI Taxonomy" id="1854563"/>
    <lineage>
        <taxon>Bacteria</taxon>
        <taxon>Pseudomonadati</taxon>
        <taxon>Pseudomonadota</taxon>
        <taxon>Gammaproteobacteria</taxon>
        <taxon>Methylococcales</taxon>
        <taxon>Methylococcaceae</taxon>
        <taxon>Methylomonas</taxon>
    </lineage>
</organism>
<keyword evidence="2" id="KW-1185">Reference proteome</keyword>
<evidence type="ECO:0008006" key="3">
    <source>
        <dbReference type="Google" id="ProtNLM"/>
    </source>
</evidence>
<protein>
    <recommendedName>
        <fullName evidence="3">Secreted protein</fullName>
    </recommendedName>
</protein>
<comment type="caution">
    <text evidence="1">The sequence shown here is derived from an EMBL/GenBank/DDBJ whole genome shotgun (WGS) entry which is preliminary data.</text>
</comment>
<gene>
    <name evidence="1" type="ORF">IE877_23585</name>
</gene>
<dbReference type="Proteomes" id="UP000652176">
    <property type="component" value="Unassembled WGS sequence"/>
</dbReference>
<proteinExistence type="predicted"/>
<evidence type="ECO:0000313" key="1">
    <source>
        <dbReference type="EMBL" id="MBD9358814.1"/>
    </source>
</evidence>
<dbReference type="EMBL" id="JACXSS010000001">
    <property type="protein sequence ID" value="MBD9358814.1"/>
    <property type="molecule type" value="Genomic_DNA"/>
</dbReference>
<name>A0ABR9D6S0_9GAMM</name>
<accession>A0ABR9D6S0</accession>